<evidence type="ECO:0000313" key="16">
    <source>
        <dbReference type="Proteomes" id="UP001378960"/>
    </source>
</evidence>
<dbReference type="AlphaFoldDB" id="A0AAV5R5L8"/>
<dbReference type="GO" id="GO:0031591">
    <property type="term" value="P:wybutosine biosynthetic process"/>
    <property type="evidence" value="ECO:0007669"/>
    <property type="project" value="TreeGrafter"/>
</dbReference>
<evidence type="ECO:0000256" key="10">
    <source>
        <dbReference type="ARBA" id="ARBA00022694"/>
    </source>
</evidence>
<dbReference type="PANTHER" id="PTHR46529:SF1">
    <property type="entry name" value="TRNA WYBUTOSINE-SYNTHESIZING PROTEIN 4"/>
    <property type="match status" value="1"/>
</dbReference>
<reference evidence="15 16" key="1">
    <citation type="journal article" date="2023" name="Elife">
        <title>Identification of key yeast species and microbe-microbe interactions impacting larval growth of Drosophila in the wild.</title>
        <authorList>
            <person name="Mure A."/>
            <person name="Sugiura Y."/>
            <person name="Maeda R."/>
            <person name="Honda K."/>
            <person name="Sakurai N."/>
            <person name="Takahashi Y."/>
            <person name="Watada M."/>
            <person name="Katoh T."/>
            <person name="Gotoh A."/>
            <person name="Gotoh Y."/>
            <person name="Taniguchi I."/>
            <person name="Nakamura K."/>
            <person name="Hayashi T."/>
            <person name="Katayama T."/>
            <person name="Uemura T."/>
            <person name="Hattori Y."/>
        </authorList>
    </citation>
    <scope>NUCLEOTIDE SEQUENCE [LARGE SCALE GENOMIC DNA]</scope>
    <source>
        <strain evidence="15 16">PK-24</strain>
    </source>
</reference>
<dbReference type="Proteomes" id="UP001378960">
    <property type="component" value="Unassembled WGS sequence"/>
</dbReference>
<comment type="similarity">
    <text evidence="3">Belongs to the methyltransferase superfamily. LCMT family.</text>
</comment>
<dbReference type="Gene3D" id="3.40.50.150">
    <property type="entry name" value="Vaccinia Virus protein VP39"/>
    <property type="match status" value="1"/>
</dbReference>
<accession>A0AAV5R5L8</accession>
<dbReference type="EMBL" id="BTGB01000004">
    <property type="protein sequence ID" value="GMM46605.1"/>
    <property type="molecule type" value="Genomic_DNA"/>
</dbReference>
<keyword evidence="16" id="KW-1185">Reference proteome</keyword>
<dbReference type="Pfam" id="PF13418">
    <property type="entry name" value="Beta-prop_TYW4"/>
    <property type="match status" value="1"/>
</dbReference>
<evidence type="ECO:0000256" key="14">
    <source>
        <dbReference type="SAM" id="MobiDB-lite"/>
    </source>
</evidence>
<evidence type="ECO:0000256" key="3">
    <source>
        <dbReference type="ARBA" id="ARBA00010703"/>
    </source>
</evidence>
<comment type="catalytic activity">
    <reaction evidence="1">
        <text>7-[(3S)-3-amino-3-carboxypropyl]wyosine(37) in tRNA(Phe) + S-adenosyl-L-methionine = 7-[(3S)-(3-amino-3-methoxycarbonyl)propyl]wyosine(37) in tRNA(Phe) + S-adenosyl-L-homocysteine</text>
        <dbReference type="Rhea" id="RHEA:36903"/>
        <dbReference type="Rhea" id="RHEA-COMP:10379"/>
        <dbReference type="Rhea" id="RHEA-COMP:11844"/>
        <dbReference type="ChEBI" id="CHEBI:57856"/>
        <dbReference type="ChEBI" id="CHEBI:59789"/>
        <dbReference type="ChEBI" id="CHEBI:73543"/>
        <dbReference type="ChEBI" id="CHEBI:74275"/>
        <dbReference type="EC" id="2.1.1.290"/>
    </reaction>
</comment>
<dbReference type="InterPro" id="IPR007213">
    <property type="entry name" value="Ppm1/Ppm2/Tcmp"/>
</dbReference>
<evidence type="ECO:0000256" key="7">
    <source>
        <dbReference type="ARBA" id="ARBA00022603"/>
    </source>
</evidence>
<sequence length="690" mass="77749">MDNGIDVFASVTQKQFGKHGKKQNGLAKGEKGDNVKVSKNDKKTKKIVHDLFVQGTNDSSIVSKRSVEIIYNPIVEPESKPYFQHFVKKSPRRSPVINRGYWIRMKSIRMAIEKIIEAQPIGQRINIINLGCGYDPLPFQLLDDQKFKDRKLYCIDVDFPELIGYKSQMINMAPELKELIGENIQNHGIPGIIKTENYATMGCDLTNKELYCQQLESFTANSSATTNIFIAEVSLAYMTPETANPIINTSSEFSNSHFLILEQLMPSGGHHPFAKRMINHFKKMEAPLQCVHTYPTILDQINRFKKLGFQNVNARNLIGCWDLVPNEIKKKVHEVEAFDEWEEFIFFGQHYINLHATNQEGVEVYSTSYAELYKPLPVSKFGYNWKTEKTELPTELERKFHNCFSIKNDRLITCGSNQSRLSDTHGLNKDIQITTPKEFEGRVSAKSVKMNNAVYLIGGRRIPGIGIDEVWKLSENSNGYEWNVQKSLDSGLVKHSCVKFGDDILIYGGSNGEGFQIYSPNGLSYQLQFSDENVLLEGSEIIELDGKYYLIGGKIFDSGSFTFNDKLYEITVDLDNKKVLLTVIMVHPVLARYGFKSFTKNGNIIIIGGVGMKLYDQFDTAIEINIPTKTISSITIDDECWATSPVFVGSSTIETDNNVWIVGGGAVCYGFGSVWNGIVSLGLETEAQTI</sequence>
<keyword evidence="9" id="KW-0949">S-adenosyl-L-methionine</keyword>
<evidence type="ECO:0000256" key="13">
    <source>
        <dbReference type="ARBA" id="ARBA00049250"/>
    </source>
</evidence>
<keyword evidence="8" id="KW-0808">Transferase</keyword>
<evidence type="ECO:0000256" key="4">
    <source>
        <dbReference type="ARBA" id="ARBA00012155"/>
    </source>
</evidence>
<dbReference type="EC" id="2.3.1.231" evidence="4"/>
<dbReference type="GO" id="GO:0008175">
    <property type="term" value="F:tRNA methyltransferase activity"/>
    <property type="evidence" value="ECO:0007669"/>
    <property type="project" value="TreeGrafter"/>
</dbReference>
<keyword evidence="10" id="KW-0819">tRNA processing</keyword>
<proteinExistence type="inferred from homology"/>
<evidence type="ECO:0000313" key="15">
    <source>
        <dbReference type="EMBL" id="GMM46605.1"/>
    </source>
</evidence>
<dbReference type="InterPro" id="IPR011043">
    <property type="entry name" value="Gal_Oxase/kelch_b-propeller"/>
</dbReference>
<dbReference type="SUPFAM" id="SSF53335">
    <property type="entry name" value="S-adenosyl-L-methionine-dependent methyltransferases"/>
    <property type="match status" value="1"/>
</dbReference>
<evidence type="ECO:0000256" key="9">
    <source>
        <dbReference type="ARBA" id="ARBA00022691"/>
    </source>
</evidence>
<feature type="region of interest" description="Disordered" evidence="14">
    <location>
        <begin position="16"/>
        <end position="40"/>
    </location>
</feature>
<evidence type="ECO:0000256" key="8">
    <source>
        <dbReference type="ARBA" id="ARBA00022679"/>
    </source>
</evidence>
<comment type="catalytic activity">
    <reaction evidence="13">
        <text>7-[(3S)-(3-amino-3-methoxycarbonyl)propyl]wyosine(37) in tRNA(Phe) + S-adenosyl-L-methionine + CO2 = wybutosine(37) in tRNA(Phe) + S-adenosyl-L-homocysteine + 2 H(+)</text>
        <dbReference type="Rhea" id="RHEA:37119"/>
        <dbReference type="Rhea" id="RHEA-COMP:11844"/>
        <dbReference type="Rhea" id="RHEA-COMP:11847"/>
        <dbReference type="ChEBI" id="CHEBI:15378"/>
        <dbReference type="ChEBI" id="CHEBI:16526"/>
        <dbReference type="ChEBI" id="CHEBI:57856"/>
        <dbReference type="ChEBI" id="CHEBI:59789"/>
        <dbReference type="ChEBI" id="CHEBI:73544"/>
        <dbReference type="ChEBI" id="CHEBI:74275"/>
        <dbReference type="EC" id="2.3.1.231"/>
    </reaction>
</comment>
<dbReference type="GO" id="GO:0030488">
    <property type="term" value="P:tRNA methylation"/>
    <property type="evidence" value="ECO:0007669"/>
    <property type="project" value="TreeGrafter"/>
</dbReference>
<protein>
    <recommendedName>
        <fullName evidence="6">tRNA wybutosine-synthesizing protein 4</fullName>
        <ecNumber evidence="5">2.1.1.290</ecNumber>
        <ecNumber evidence="4">2.3.1.231</ecNumber>
    </recommendedName>
    <alternativeName>
        <fullName evidence="12">tRNA(Phe) (7-(3-amino-3-(methoxycarbonyl)propyl)wyosine(37)-N)-methoxycarbonyltransferase</fullName>
    </alternativeName>
    <alternativeName>
        <fullName evidence="11">tRNA(Phe) (7-(3-amino-3-carboxypropyl)wyosine(37)-O)-methyltransferase</fullName>
    </alternativeName>
</protein>
<dbReference type="Pfam" id="PF04072">
    <property type="entry name" value="LCM"/>
    <property type="match status" value="1"/>
</dbReference>
<dbReference type="EC" id="2.1.1.290" evidence="5"/>
<evidence type="ECO:0000256" key="2">
    <source>
        <dbReference type="ARBA" id="ARBA00004797"/>
    </source>
</evidence>
<evidence type="ECO:0000256" key="5">
    <source>
        <dbReference type="ARBA" id="ARBA00012779"/>
    </source>
</evidence>
<evidence type="ECO:0000256" key="1">
    <source>
        <dbReference type="ARBA" id="ARBA00001806"/>
    </source>
</evidence>
<dbReference type="InterPro" id="IPR015915">
    <property type="entry name" value="Kelch-typ_b-propeller"/>
</dbReference>
<comment type="pathway">
    <text evidence="2">tRNA modification; wybutosine-tRNA(Phe) biosynthesis.</text>
</comment>
<evidence type="ECO:0000256" key="11">
    <source>
        <dbReference type="ARBA" id="ARBA00029750"/>
    </source>
</evidence>
<comment type="caution">
    <text evidence="15">The sequence shown here is derived from an EMBL/GenBank/DDBJ whole genome shotgun (WGS) entry which is preliminary data.</text>
</comment>
<dbReference type="Gene3D" id="2.120.10.80">
    <property type="entry name" value="Kelch-type beta propeller"/>
    <property type="match status" value="1"/>
</dbReference>
<evidence type="ECO:0000256" key="12">
    <source>
        <dbReference type="ARBA" id="ARBA00030847"/>
    </source>
</evidence>
<keyword evidence="7" id="KW-0489">Methyltransferase</keyword>
<organism evidence="15 16">
    <name type="scientific">Pichia kluyveri</name>
    <name type="common">Yeast</name>
    <dbReference type="NCBI Taxonomy" id="36015"/>
    <lineage>
        <taxon>Eukaryota</taxon>
        <taxon>Fungi</taxon>
        <taxon>Dikarya</taxon>
        <taxon>Ascomycota</taxon>
        <taxon>Saccharomycotina</taxon>
        <taxon>Pichiomycetes</taxon>
        <taxon>Pichiales</taxon>
        <taxon>Pichiaceae</taxon>
        <taxon>Pichia</taxon>
    </lineage>
</organism>
<dbReference type="PANTHER" id="PTHR46529">
    <property type="entry name" value="TRNA WYBUTOSINE-SYNTHESIZING PROTEIN 4"/>
    <property type="match status" value="1"/>
</dbReference>
<feature type="compositionally biased region" description="Basic and acidic residues" evidence="14">
    <location>
        <begin position="28"/>
        <end position="40"/>
    </location>
</feature>
<evidence type="ECO:0000256" key="6">
    <source>
        <dbReference type="ARBA" id="ARBA00018045"/>
    </source>
</evidence>
<dbReference type="SUPFAM" id="SSF50965">
    <property type="entry name" value="Galactose oxidase, central domain"/>
    <property type="match status" value="1"/>
</dbReference>
<dbReference type="InterPro" id="IPR029063">
    <property type="entry name" value="SAM-dependent_MTases_sf"/>
</dbReference>
<gene>
    <name evidence="15" type="ORF">DAPK24_031800</name>
</gene>
<name>A0AAV5R5L8_PICKL</name>